<dbReference type="InterPro" id="IPR000109">
    <property type="entry name" value="POT_fam"/>
</dbReference>
<dbReference type="InterPro" id="IPR036259">
    <property type="entry name" value="MFS_trans_sf"/>
</dbReference>
<dbReference type="InterPro" id="IPR018456">
    <property type="entry name" value="PTR2_symporter_CS"/>
</dbReference>
<keyword evidence="4" id="KW-1003">Cell membrane</keyword>
<dbReference type="PROSITE" id="PS50850">
    <property type="entry name" value="MFS"/>
    <property type="match status" value="1"/>
</dbReference>
<feature type="transmembrane region" description="Helical" evidence="9">
    <location>
        <begin position="101"/>
        <end position="118"/>
    </location>
</feature>
<comment type="subcellular location">
    <subcellularLocation>
        <location evidence="1">Cell membrane</location>
        <topology evidence="1">Multi-pass membrane protein</topology>
    </subcellularLocation>
    <subcellularLocation>
        <location evidence="8">Membrane</location>
        <topology evidence="8">Multi-pass membrane protein</topology>
    </subcellularLocation>
</comment>
<keyword evidence="5 8" id="KW-0812">Transmembrane</keyword>
<keyword evidence="6 9" id="KW-1133">Transmembrane helix</keyword>
<evidence type="ECO:0000256" key="1">
    <source>
        <dbReference type="ARBA" id="ARBA00004651"/>
    </source>
</evidence>
<feature type="transmembrane region" description="Helical" evidence="9">
    <location>
        <begin position="233"/>
        <end position="254"/>
    </location>
</feature>
<gene>
    <name evidence="11" type="ORF">SB48_HM08orf01569</name>
</gene>
<accession>A0AAN0T2W3</accession>
<feature type="transmembrane region" description="Helical" evidence="9">
    <location>
        <begin position="471"/>
        <end position="492"/>
    </location>
</feature>
<dbReference type="AlphaFoldDB" id="A0AAN0T2W3"/>
<dbReference type="GO" id="GO:0035443">
    <property type="term" value="P:tripeptide transmembrane transport"/>
    <property type="evidence" value="ECO:0007669"/>
    <property type="project" value="UniProtKB-ARBA"/>
</dbReference>
<feature type="transmembrane region" description="Helical" evidence="9">
    <location>
        <begin position="124"/>
        <end position="141"/>
    </location>
</feature>
<organism evidence="11 12">
    <name type="scientific">Heyndrickxia coagulans</name>
    <name type="common">Weizmannia coagulans</name>
    <dbReference type="NCBI Taxonomy" id="1398"/>
    <lineage>
        <taxon>Bacteria</taxon>
        <taxon>Bacillati</taxon>
        <taxon>Bacillota</taxon>
        <taxon>Bacilli</taxon>
        <taxon>Bacillales</taxon>
        <taxon>Bacillaceae</taxon>
        <taxon>Heyndrickxia</taxon>
    </lineage>
</organism>
<evidence type="ECO:0000256" key="3">
    <source>
        <dbReference type="ARBA" id="ARBA00022448"/>
    </source>
</evidence>
<dbReference type="Proteomes" id="UP000032024">
    <property type="component" value="Chromosome"/>
</dbReference>
<proteinExistence type="inferred from homology"/>
<evidence type="ECO:0000313" key="11">
    <source>
        <dbReference type="EMBL" id="AJO21817.1"/>
    </source>
</evidence>
<dbReference type="EMBL" id="CP010525">
    <property type="protein sequence ID" value="AJO21817.1"/>
    <property type="molecule type" value="Genomic_DNA"/>
</dbReference>
<dbReference type="SUPFAM" id="SSF103473">
    <property type="entry name" value="MFS general substrate transporter"/>
    <property type="match status" value="1"/>
</dbReference>
<evidence type="ECO:0000256" key="5">
    <source>
        <dbReference type="ARBA" id="ARBA00022692"/>
    </source>
</evidence>
<feature type="transmembrane region" description="Helical" evidence="9">
    <location>
        <begin position="193"/>
        <end position="212"/>
    </location>
</feature>
<keyword evidence="7 9" id="KW-0472">Membrane</keyword>
<dbReference type="PANTHER" id="PTHR23517:SF15">
    <property type="entry name" value="PROTON-DEPENDENT OLIGOPEPTIDE FAMILY TRANSPORT PROTEIN"/>
    <property type="match status" value="1"/>
</dbReference>
<dbReference type="GO" id="GO:0042937">
    <property type="term" value="F:tripeptide transmembrane transporter activity"/>
    <property type="evidence" value="ECO:0007669"/>
    <property type="project" value="UniProtKB-ARBA"/>
</dbReference>
<dbReference type="PANTHER" id="PTHR23517">
    <property type="entry name" value="RESISTANCE PROTEIN MDTM, PUTATIVE-RELATED-RELATED"/>
    <property type="match status" value="1"/>
</dbReference>
<evidence type="ECO:0000259" key="10">
    <source>
        <dbReference type="PROSITE" id="PS50850"/>
    </source>
</evidence>
<evidence type="ECO:0000256" key="4">
    <source>
        <dbReference type="ARBA" id="ARBA00022475"/>
    </source>
</evidence>
<dbReference type="GO" id="GO:0005886">
    <property type="term" value="C:plasma membrane"/>
    <property type="evidence" value="ECO:0007669"/>
    <property type="project" value="UniProtKB-SubCell"/>
</dbReference>
<evidence type="ECO:0000256" key="2">
    <source>
        <dbReference type="ARBA" id="ARBA00005982"/>
    </source>
</evidence>
<keyword evidence="12" id="KW-1185">Reference proteome</keyword>
<feature type="transmembrane region" description="Helical" evidence="9">
    <location>
        <begin position="260"/>
        <end position="286"/>
    </location>
</feature>
<dbReference type="PROSITE" id="PS01023">
    <property type="entry name" value="PTR2_2"/>
    <property type="match status" value="1"/>
</dbReference>
<feature type="transmembrane region" description="Helical" evidence="9">
    <location>
        <begin position="72"/>
        <end position="94"/>
    </location>
</feature>
<reference evidence="12" key="1">
    <citation type="submission" date="2015-01" db="EMBL/GenBank/DDBJ databases">
        <title>Comparative genome analysis of Bacillus coagulans HM-08, Clostridium butyricum HM-68, Bacillus subtilis HM-66 and Bacillus paralicheniformis BL-09.</title>
        <authorList>
            <person name="Zhang H."/>
        </authorList>
    </citation>
    <scope>NUCLEOTIDE SEQUENCE [LARGE SCALE GENOMIC DNA]</scope>
    <source>
        <strain evidence="12">HM-08</strain>
    </source>
</reference>
<feature type="transmembrane region" description="Helical" evidence="9">
    <location>
        <begin position="162"/>
        <end position="181"/>
    </location>
</feature>
<dbReference type="Pfam" id="PF00854">
    <property type="entry name" value="PTR2"/>
    <property type="match status" value="1"/>
</dbReference>
<protein>
    <submittedName>
        <fullName evidence="11">Peptide ABC transporter permease</fullName>
    </submittedName>
</protein>
<sequence>MRDSENAVKNQKVQPSYLPPQKGFFGHPKGLSTLFFTEVWERFSYYGMRAILLFYMYDQIVHGGLGLSQGTAAAIMSVYGALVFMSGIIGGWLADRLLGTFHSILLGGVFIMLGHIALAVPAGVVALFISMVLIIVGTGLLKPNASNAVGHLYTQDDIRRDAGFSIYYMGINIGAFIAPYIVGTLGQKVNYHLGFGMAAIGMALGLIIFFLTAKKNLYEISFRPMNPVKSGEVKTLSLKFVSGAIVIALLLVVLQQMGILTIHFFVNCITIVAIIIPILYFIVMLTSKRTTNIEKSRIRAYIFLFIASVFFWIIDEQGSTTLAAFADQRTNLNAFGFMIPSSWFQSLNPICTVILAPTFAFIWIKMGHRQPKTPRKFAFGLIFAGLSFLILTLPSLLYGTDVKASPFWLVASYFLVIVGAMCLSPVGLSATTKLAPAAFSAQTMSLWLISDATAQGINAQIVPLFKPSTEFNYFGLVGGMIMILGIILFFFAPKIHQMMRGID</sequence>
<feature type="transmembrane region" description="Helical" evidence="9">
    <location>
        <begin position="298"/>
        <end position="314"/>
    </location>
</feature>
<dbReference type="InterPro" id="IPR005279">
    <property type="entry name" value="Dipep/tripep_permease"/>
</dbReference>
<dbReference type="InterPro" id="IPR050171">
    <property type="entry name" value="MFS_Transporters"/>
</dbReference>
<dbReference type="RefSeq" id="WP_035185271.1">
    <property type="nucleotide sequence ID" value="NZ_CP010525.1"/>
</dbReference>
<dbReference type="CDD" id="cd17346">
    <property type="entry name" value="MFS_DtpA_like"/>
    <property type="match status" value="1"/>
</dbReference>
<dbReference type="Gene3D" id="1.20.1250.20">
    <property type="entry name" value="MFS general substrate transporter like domains"/>
    <property type="match status" value="1"/>
</dbReference>
<comment type="similarity">
    <text evidence="2 8">Belongs to the major facilitator superfamily. Proton-dependent oligopeptide transporter (POT/PTR) (TC 2.A.17) family.</text>
</comment>
<evidence type="ECO:0000256" key="9">
    <source>
        <dbReference type="SAM" id="Phobius"/>
    </source>
</evidence>
<dbReference type="FunFam" id="1.20.1250.20:FF:000017">
    <property type="entry name" value="Dipeptide and tripeptide permease A"/>
    <property type="match status" value="1"/>
</dbReference>
<evidence type="ECO:0000313" key="12">
    <source>
        <dbReference type="Proteomes" id="UP000032024"/>
    </source>
</evidence>
<dbReference type="GO" id="GO:0071916">
    <property type="term" value="F:dipeptide transmembrane transporter activity"/>
    <property type="evidence" value="ECO:0007669"/>
    <property type="project" value="UniProtKB-ARBA"/>
</dbReference>
<feature type="transmembrane region" description="Helical" evidence="9">
    <location>
        <begin position="376"/>
        <end position="398"/>
    </location>
</feature>
<dbReference type="InterPro" id="IPR020846">
    <property type="entry name" value="MFS_dom"/>
</dbReference>
<feature type="transmembrane region" description="Helical" evidence="9">
    <location>
        <begin position="410"/>
        <end position="432"/>
    </location>
</feature>
<feature type="domain" description="Major facilitator superfamily (MFS) profile" evidence="10">
    <location>
        <begin position="33"/>
        <end position="496"/>
    </location>
</feature>
<evidence type="ECO:0000256" key="6">
    <source>
        <dbReference type="ARBA" id="ARBA00022989"/>
    </source>
</evidence>
<name>A0AAN0T2W3_HEYCO</name>
<dbReference type="NCBIfam" id="TIGR00924">
    <property type="entry name" value="yjdL_sub1_fam"/>
    <property type="match status" value="1"/>
</dbReference>
<evidence type="ECO:0000256" key="7">
    <source>
        <dbReference type="ARBA" id="ARBA00023136"/>
    </source>
</evidence>
<dbReference type="GO" id="GO:0015333">
    <property type="term" value="F:peptide:proton symporter activity"/>
    <property type="evidence" value="ECO:0007669"/>
    <property type="project" value="UniProtKB-ARBA"/>
</dbReference>
<evidence type="ECO:0000256" key="8">
    <source>
        <dbReference type="RuleBase" id="RU003755"/>
    </source>
</evidence>
<keyword evidence="3 8" id="KW-0813">Transport</keyword>
<feature type="transmembrane region" description="Helical" evidence="9">
    <location>
        <begin position="343"/>
        <end position="364"/>
    </location>
</feature>